<dbReference type="EMBL" id="KC595512">
    <property type="protein sequence ID" value="AGR46834.1"/>
    <property type="molecule type" value="Genomic_DNA"/>
</dbReference>
<dbReference type="RefSeq" id="YP_009215940.1">
    <property type="nucleotide sequence ID" value="NC_028982.1"/>
</dbReference>
<keyword evidence="2" id="KW-1185">Reference proteome</keyword>
<accession>S5MAN1</accession>
<dbReference type="KEGG" id="vg:26642282"/>
<gene>
    <name evidence="1" type="ORF">JL_164</name>
</gene>
<evidence type="ECO:0000313" key="1">
    <source>
        <dbReference type="EMBL" id="AGR46834.1"/>
    </source>
</evidence>
<reference evidence="1 2" key="1">
    <citation type="journal article" date="2014" name="Genome Announc.">
        <title>Genome Sequences of Three Novel Bacillus cereus Bacteriophages.</title>
        <authorList>
            <person name="Grose J.H."/>
            <person name="Jensen J.D."/>
            <person name="Merrill B.D."/>
            <person name="Fisher J.N."/>
            <person name="Burnett S.H."/>
            <person name="Breakwell D.P."/>
        </authorList>
    </citation>
    <scope>NUCLEOTIDE SEQUENCE [LARGE SCALE GENOMIC DNA]</scope>
</reference>
<dbReference type="Proteomes" id="UP000015092">
    <property type="component" value="Segment"/>
</dbReference>
<dbReference type="GeneID" id="26642282"/>
<protein>
    <submittedName>
        <fullName evidence="1">Uncharacterized protein</fullName>
    </submittedName>
</protein>
<proteinExistence type="predicted"/>
<name>S5MAN1_9CAUD</name>
<sequence>MNYYKEALLYRDRYRQTWDRSYLAKANELYAEYVKKGGRRRISDLMHYPAYKRATS</sequence>
<organism evidence="1 2">
    <name type="scientific">Bacillus phage JL</name>
    <dbReference type="NCBI Taxonomy" id="1296655"/>
    <lineage>
        <taxon>Viruses</taxon>
        <taxon>Duplodnaviria</taxon>
        <taxon>Heunggongvirae</taxon>
        <taxon>Uroviricota</taxon>
        <taxon>Caudoviricetes</taxon>
        <taxon>Herelleviridae</taxon>
        <taxon>Spounavirinae</taxon>
        <taxon>Siminovitchvirus</taxon>
        <taxon>Siminovitchvirus JL</taxon>
    </lineage>
</organism>
<evidence type="ECO:0000313" key="2">
    <source>
        <dbReference type="Proteomes" id="UP000015092"/>
    </source>
</evidence>